<protein>
    <submittedName>
        <fullName evidence="2">YqaJ domain-containing protein</fullName>
    </submittedName>
</protein>
<reference evidence="2" key="1">
    <citation type="submission" date="2016-11" db="UniProtKB">
        <authorList>
            <consortium name="WormBaseParasite"/>
        </authorList>
    </citation>
    <scope>IDENTIFICATION</scope>
    <source>
        <strain evidence="2">KR3021</strain>
    </source>
</reference>
<evidence type="ECO:0000313" key="2">
    <source>
        <dbReference type="WBParaSite" id="RSKR_0001089600.1"/>
    </source>
</evidence>
<proteinExistence type="predicted"/>
<organism evidence="1 2">
    <name type="scientific">Rhabditophanes sp. KR3021</name>
    <dbReference type="NCBI Taxonomy" id="114890"/>
    <lineage>
        <taxon>Eukaryota</taxon>
        <taxon>Metazoa</taxon>
        <taxon>Ecdysozoa</taxon>
        <taxon>Nematoda</taxon>
        <taxon>Chromadorea</taxon>
        <taxon>Rhabditida</taxon>
        <taxon>Tylenchina</taxon>
        <taxon>Panagrolaimomorpha</taxon>
        <taxon>Strongyloidoidea</taxon>
        <taxon>Alloionematidae</taxon>
        <taxon>Rhabditophanes</taxon>
    </lineage>
</organism>
<accession>A0AC35UFW9</accession>
<dbReference type="WBParaSite" id="RSKR_0001089600.1">
    <property type="protein sequence ID" value="RSKR_0001089600.1"/>
    <property type="gene ID" value="RSKR_0001089600"/>
</dbReference>
<dbReference type="Proteomes" id="UP000095286">
    <property type="component" value="Unplaced"/>
</dbReference>
<name>A0AC35UFW9_9BILA</name>
<sequence length="265" mass="29652">MNLKSVTKASVAIIYSPLTKKIFVGSSKGNSTFLTNNLNFPGAIIQSGIDDNFDYRKTNLSDQKIKDVYKGDAYARTVAAARGIYMETGLLVTADGYPKKQKIVHTKNDEKLNQLRSKIEHSSASFSTIFNSICLDVNSFLPFSRRLISVDEGVNYDVSVFLLSVNEQLIGNICDKNVGQFEWKSSDQFPGFSKLLEKALLLKENTFVLPQLLEHTTSILESEYNRDCKLRNLKTRQGFVSNHSAPSLSNSFEEDQSTDHAKISL</sequence>
<evidence type="ECO:0000313" key="1">
    <source>
        <dbReference type="Proteomes" id="UP000095286"/>
    </source>
</evidence>